<organism evidence="2 3">
    <name type="scientific">Eisenbergiella massiliensis</name>
    <dbReference type="NCBI Taxonomy" id="1720294"/>
    <lineage>
        <taxon>Bacteria</taxon>
        <taxon>Bacillati</taxon>
        <taxon>Bacillota</taxon>
        <taxon>Clostridia</taxon>
        <taxon>Lachnospirales</taxon>
        <taxon>Lachnospiraceae</taxon>
        <taxon>Eisenbergiella</taxon>
    </lineage>
</organism>
<dbReference type="Gene3D" id="3.30.2220.10">
    <property type="entry name" value="rbstp2171"/>
    <property type="match status" value="1"/>
</dbReference>
<dbReference type="RefSeq" id="WP_025489434.1">
    <property type="nucleotide sequence ID" value="NZ_JBKVAZ010000010.1"/>
</dbReference>
<accession>A0A3E3I3G0</accession>
<name>A0A3E3I3G0_9FIRM</name>
<sequence length="131" mass="14773">MSDNSKFTTVPTTEAVDNTALIDINNVAKLKEKYGELYQIDITLEEDDEHEGNICRYYFRKPSNGSFNRYLKTAGKNLAKATEAFTDDNIIDEQRIDFSEKALIYPGLPLNCGNKLISALGLGDNINFRKL</sequence>
<proteinExistence type="predicted"/>
<dbReference type="Pfam" id="PF20941">
    <property type="entry name" value="DUF6848"/>
    <property type="match status" value="1"/>
</dbReference>
<dbReference type="Proteomes" id="UP000261166">
    <property type="component" value="Unassembled WGS sequence"/>
</dbReference>
<dbReference type="AlphaFoldDB" id="A0A3E3I3G0"/>
<evidence type="ECO:0000313" key="2">
    <source>
        <dbReference type="EMBL" id="RGE59313.1"/>
    </source>
</evidence>
<feature type="domain" description="DUF6848" evidence="1">
    <location>
        <begin position="30"/>
        <end position="128"/>
    </location>
</feature>
<evidence type="ECO:0000313" key="3">
    <source>
        <dbReference type="Proteomes" id="UP000261166"/>
    </source>
</evidence>
<protein>
    <recommendedName>
        <fullName evidence="1">DUF6848 domain-containing protein</fullName>
    </recommendedName>
</protein>
<reference evidence="2 3" key="1">
    <citation type="submission" date="2018-08" db="EMBL/GenBank/DDBJ databases">
        <title>A genome reference for cultivated species of the human gut microbiota.</title>
        <authorList>
            <person name="Zou Y."/>
            <person name="Xue W."/>
            <person name="Luo G."/>
        </authorList>
    </citation>
    <scope>NUCLEOTIDE SEQUENCE [LARGE SCALE GENOMIC DNA]</scope>
    <source>
        <strain evidence="2 3">AF26-4BH</strain>
    </source>
</reference>
<gene>
    <name evidence="2" type="ORF">DWY69_30625</name>
</gene>
<evidence type="ECO:0000259" key="1">
    <source>
        <dbReference type="Pfam" id="PF20941"/>
    </source>
</evidence>
<comment type="caution">
    <text evidence="2">The sequence shown here is derived from an EMBL/GenBank/DDBJ whole genome shotgun (WGS) entry which is preliminary data.</text>
</comment>
<dbReference type="EMBL" id="QVLU01000062">
    <property type="protein sequence ID" value="RGE59313.1"/>
    <property type="molecule type" value="Genomic_DNA"/>
</dbReference>
<dbReference type="OrthoDB" id="2624713at2"/>
<dbReference type="InterPro" id="IPR049294">
    <property type="entry name" value="DUF6848"/>
</dbReference>